<protein>
    <submittedName>
        <fullName evidence="1">Uncharacterized protein</fullName>
    </submittedName>
</protein>
<dbReference type="EMBL" id="AYRZ02000012">
    <property type="protein sequence ID" value="PHT65799.1"/>
    <property type="molecule type" value="Genomic_DNA"/>
</dbReference>
<keyword evidence="2" id="KW-1185">Reference proteome</keyword>
<name>A0A2G2Y7Y3_CAPAN</name>
<accession>A0A2G2Y7Y3</accession>
<sequence>MAPAEKPGIFAGIDFMRWQQKMLFYLTTLCLQRFTVEEAPEVPEGISEKEYFVIVEAWQHSNFFCRNYILSGLQDDHYNVYSRTKTAKELWGVLE</sequence>
<reference evidence="1 2" key="1">
    <citation type="journal article" date="2014" name="Nat. Genet.">
        <title>Genome sequence of the hot pepper provides insights into the evolution of pungency in Capsicum species.</title>
        <authorList>
            <person name="Kim S."/>
            <person name="Park M."/>
            <person name="Yeom S.I."/>
            <person name="Kim Y.M."/>
            <person name="Lee J.M."/>
            <person name="Lee H.A."/>
            <person name="Seo E."/>
            <person name="Choi J."/>
            <person name="Cheong K."/>
            <person name="Kim K.T."/>
            <person name="Jung K."/>
            <person name="Lee G.W."/>
            <person name="Oh S.K."/>
            <person name="Bae C."/>
            <person name="Kim S.B."/>
            <person name="Lee H.Y."/>
            <person name="Kim S.Y."/>
            <person name="Kim M.S."/>
            <person name="Kang B.C."/>
            <person name="Jo Y.D."/>
            <person name="Yang H.B."/>
            <person name="Jeong H.J."/>
            <person name="Kang W.H."/>
            <person name="Kwon J.K."/>
            <person name="Shin C."/>
            <person name="Lim J.Y."/>
            <person name="Park J.H."/>
            <person name="Huh J.H."/>
            <person name="Kim J.S."/>
            <person name="Kim B.D."/>
            <person name="Cohen O."/>
            <person name="Paran I."/>
            <person name="Suh M.C."/>
            <person name="Lee S.B."/>
            <person name="Kim Y.K."/>
            <person name="Shin Y."/>
            <person name="Noh S.J."/>
            <person name="Park J."/>
            <person name="Seo Y.S."/>
            <person name="Kwon S.Y."/>
            <person name="Kim H.A."/>
            <person name="Park J.M."/>
            <person name="Kim H.J."/>
            <person name="Choi S.B."/>
            <person name="Bosland P.W."/>
            <person name="Reeves G."/>
            <person name="Jo S.H."/>
            <person name="Lee B.W."/>
            <person name="Cho H.T."/>
            <person name="Choi H.S."/>
            <person name="Lee M.S."/>
            <person name="Yu Y."/>
            <person name="Do Choi Y."/>
            <person name="Park B.S."/>
            <person name="van Deynze A."/>
            <person name="Ashrafi H."/>
            <person name="Hill T."/>
            <person name="Kim W.T."/>
            <person name="Pai H.S."/>
            <person name="Ahn H.K."/>
            <person name="Yeam I."/>
            <person name="Giovannoni J.J."/>
            <person name="Rose J.K."/>
            <person name="Sorensen I."/>
            <person name="Lee S.J."/>
            <person name="Kim R.W."/>
            <person name="Choi I.Y."/>
            <person name="Choi B.S."/>
            <person name="Lim J.S."/>
            <person name="Lee Y.H."/>
            <person name="Choi D."/>
        </authorList>
    </citation>
    <scope>NUCLEOTIDE SEQUENCE [LARGE SCALE GENOMIC DNA]</scope>
    <source>
        <strain evidence="2">cv. CM334</strain>
    </source>
</reference>
<organism evidence="1 2">
    <name type="scientific">Capsicum annuum</name>
    <name type="common">Capsicum pepper</name>
    <dbReference type="NCBI Taxonomy" id="4072"/>
    <lineage>
        <taxon>Eukaryota</taxon>
        <taxon>Viridiplantae</taxon>
        <taxon>Streptophyta</taxon>
        <taxon>Embryophyta</taxon>
        <taxon>Tracheophyta</taxon>
        <taxon>Spermatophyta</taxon>
        <taxon>Magnoliopsida</taxon>
        <taxon>eudicotyledons</taxon>
        <taxon>Gunneridae</taxon>
        <taxon>Pentapetalae</taxon>
        <taxon>asterids</taxon>
        <taxon>lamiids</taxon>
        <taxon>Solanales</taxon>
        <taxon>Solanaceae</taxon>
        <taxon>Solanoideae</taxon>
        <taxon>Capsiceae</taxon>
        <taxon>Capsicum</taxon>
    </lineage>
</organism>
<evidence type="ECO:0000313" key="1">
    <source>
        <dbReference type="EMBL" id="PHT65799.1"/>
    </source>
</evidence>
<reference evidence="1 2" key="2">
    <citation type="journal article" date="2017" name="Genome Biol.">
        <title>New reference genome sequences of hot pepper reveal the massive evolution of plant disease-resistance genes by retroduplication.</title>
        <authorList>
            <person name="Kim S."/>
            <person name="Park J."/>
            <person name="Yeom S.I."/>
            <person name="Kim Y.M."/>
            <person name="Seo E."/>
            <person name="Kim K.T."/>
            <person name="Kim M.S."/>
            <person name="Lee J.M."/>
            <person name="Cheong K."/>
            <person name="Shin H.S."/>
            <person name="Kim S.B."/>
            <person name="Han K."/>
            <person name="Lee J."/>
            <person name="Park M."/>
            <person name="Lee H.A."/>
            <person name="Lee H.Y."/>
            <person name="Lee Y."/>
            <person name="Oh S."/>
            <person name="Lee J.H."/>
            <person name="Choi E."/>
            <person name="Choi E."/>
            <person name="Lee S.E."/>
            <person name="Jeon J."/>
            <person name="Kim H."/>
            <person name="Choi G."/>
            <person name="Song H."/>
            <person name="Lee J."/>
            <person name="Lee S.C."/>
            <person name="Kwon J.K."/>
            <person name="Lee H.Y."/>
            <person name="Koo N."/>
            <person name="Hong Y."/>
            <person name="Kim R.W."/>
            <person name="Kang W.H."/>
            <person name="Huh J.H."/>
            <person name="Kang B.C."/>
            <person name="Yang T.J."/>
            <person name="Lee Y.H."/>
            <person name="Bennetzen J.L."/>
            <person name="Choi D."/>
        </authorList>
    </citation>
    <scope>NUCLEOTIDE SEQUENCE [LARGE SCALE GENOMIC DNA]</scope>
    <source>
        <strain evidence="2">cv. CM334</strain>
    </source>
</reference>
<comment type="caution">
    <text evidence="1">The sequence shown here is derived from an EMBL/GenBank/DDBJ whole genome shotgun (WGS) entry which is preliminary data.</text>
</comment>
<dbReference type="Proteomes" id="UP000222542">
    <property type="component" value="Unassembled WGS sequence"/>
</dbReference>
<dbReference type="Gramene" id="PHT65799">
    <property type="protein sequence ID" value="PHT65799"/>
    <property type="gene ID" value="T459_30224"/>
</dbReference>
<evidence type="ECO:0000313" key="2">
    <source>
        <dbReference type="Proteomes" id="UP000222542"/>
    </source>
</evidence>
<proteinExistence type="predicted"/>
<dbReference type="AlphaFoldDB" id="A0A2G2Y7Y3"/>
<gene>
    <name evidence="1" type="ORF">T459_30224</name>
</gene>